<dbReference type="AlphaFoldDB" id="A0A415DSF8"/>
<evidence type="ECO:0000256" key="4">
    <source>
        <dbReference type="HAMAP-Rule" id="MF_01854"/>
    </source>
</evidence>
<keyword evidence="3 4" id="KW-0119">Carbohydrate metabolism</keyword>
<protein>
    <recommendedName>
        <fullName evidence="4">Fructose-1,6-bisphosphatase class 3</fullName>
        <shortName evidence="4">FBPase class 3</shortName>
        <ecNumber evidence="4">3.1.3.11</ecNumber>
    </recommendedName>
    <alternativeName>
        <fullName evidence="4">D-fructose-1,6-bisphosphate 1-phosphohydrolase class 3</fullName>
    </alternativeName>
</protein>
<dbReference type="GeneID" id="83004569"/>
<evidence type="ECO:0000256" key="2">
    <source>
        <dbReference type="ARBA" id="ARBA00023211"/>
    </source>
</evidence>
<dbReference type="InterPro" id="IPR029052">
    <property type="entry name" value="Metallo-depent_PP-like"/>
</dbReference>
<dbReference type="InterPro" id="IPR009164">
    <property type="entry name" value="FBPtase_class3"/>
</dbReference>
<accession>A0A415DSF8</accession>
<reference evidence="5 6" key="1">
    <citation type="submission" date="2018-08" db="EMBL/GenBank/DDBJ databases">
        <title>A genome reference for cultivated species of the human gut microbiota.</title>
        <authorList>
            <person name="Zou Y."/>
            <person name="Xue W."/>
            <person name="Luo G."/>
        </authorList>
    </citation>
    <scope>NUCLEOTIDE SEQUENCE [LARGE SCALE GENOMIC DNA]</scope>
    <source>
        <strain evidence="5 6">AM07-24</strain>
    </source>
</reference>
<comment type="pathway">
    <text evidence="4">Carbohydrate biosynthesis; gluconeogenesis.</text>
</comment>
<gene>
    <name evidence="4" type="primary">fbp</name>
    <name evidence="5" type="ORF">DW099_19730</name>
</gene>
<evidence type="ECO:0000313" key="5">
    <source>
        <dbReference type="EMBL" id="RHJ82670.1"/>
    </source>
</evidence>
<dbReference type="Proteomes" id="UP000284841">
    <property type="component" value="Unassembled WGS sequence"/>
</dbReference>
<proteinExistence type="inferred from homology"/>
<sequence length="649" mass="73935">MADIKFLELLSKDYPNVKAATAEIINLSAILALPKGTEYFLSDLHGEHEAFIHMLKSASGTIKSKIDEHYGGVLSESDRDDLAALIYNPQAEINRRKKGEGDFNKWCTTVIYRLVTICKSVSTKYTRSKVRRRLPKHLDYAMDELLHADDEENRAHYYSAIISTVVESGIAEDFIIEMADAISNLAVDHLHIIGDIFDRGAHPDTIMDFLMNYHDVDFQWGNHDIVWMGAATGNWACIANILRMNISYNNFDMLEIGYGINLRPLAVFAEKVYGNDPCEFFAPHILDRNQYDPIDEKLTAKMHKAIAICQFKAEGQRIMAHPEYKLDQRLLLDKINWQEGTVTVEGNVYPLRDTNFPTVDPENPYAFTEEEQEVMNSLEASILNSDKLQEHIRFLYSHGALYTKANGNLLYHGCIPMTDEGEFEEVEINGSRYKGKGLMDYLDDQVRKAYFSPSEAKESGRLGDLMWYLWLGGNSPLFGKDKMTTFERLFIADKASHKEHVRPYYKLIKERGPCEKILREFGLDPSRSKILNGHVPVKIKDGESPIKGGGLLYVIDGGISKAYQKQTGIAGYTFIFNSRFMALAEHKPYKPLKEDGTQEFQSPVVKTVEVLPERMMVLDTDQGVELVEQVDNIKQLVEAYRKGIIKEQY</sequence>
<evidence type="ECO:0000256" key="1">
    <source>
        <dbReference type="ARBA" id="ARBA00022801"/>
    </source>
</evidence>
<dbReference type="GO" id="GO:0006094">
    <property type="term" value="P:gluconeogenesis"/>
    <property type="evidence" value="ECO:0007669"/>
    <property type="project" value="UniProtKB-UniRule"/>
</dbReference>
<dbReference type="EC" id="3.1.3.11" evidence="4"/>
<dbReference type="HAMAP" id="MF_01854">
    <property type="entry name" value="FBPase_class3"/>
    <property type="match status" value="1"/>
</dbReference>
<dbReference type="STRING" id="1776384.GCA_900086585_02215"/>
<keyword evidence="2 4" id="KW-0464">Manganese</keyword>
<evidence type="ECO:0000313" key="6">
    <source>
        <dbReference type="Proteomes" id="UP000284841"/>
    </source>
</evidence>
<comment type="catalytic activity">
    <reaction evidence="4">
        <text>beta-D-fructose 1,6-bisphosphate + H2O = beta-D-fructose 6-phosphate + phosphate</text>
        <dbReference type="Rhea" id="RHEA:11064"/>
        <dbReference type="ChEBI" id="CHEBI:15377"/>
        <dbReference type="ChEBI" id="CHEBI:32966"/>
        <dbReference type="ChEBI" id="CHEBI:43474"/>
        <dbReference type="ChEBI" id="CHEBI:57634"/>
        <dbReference type="EC" id="3.1.3.11"/>
    </reaction>
</comment>
<keyword evidence="6" id="KW-1185">Reference proteome</keyword>
<comment type="cofactor">
    <cofactor evidence="4">
        <name>Mn(2+)</name>
        <dbReference type="ChEBI" id="CHEBI:29035"/>
    </cofactor>
</comment>
<dbReference type="SUPFAM" id="SSF56300">
    <property type="entry name" value="Metallo-dependent phosphatases"/>
    <property type="match status" value="1"/>
</dbReference>
<dbReference type="RefSeq" id="WP_067538301.1">
    <property type="nucleotide sequence ID" value="NZ_CABKWE010000009.1"/>
</dbReference>
<dbReference type="UniPathway" id="UPA00138"/>
<comment type="caution">
    <text evidence="5">The sequence shown here is derived from an EMBL/GenBank/DDBJ whole genome shotgun (WGS) entry which is preliminary data.</text>
</comment>
<dbReference type="Gene3D" id="3.60.21.10">
    <property type="match status" value="1"/>
</dbReference>
<dbReference type="Pfam" id="PF06874">
    <property type="entry name" value="FBPase_2"/>
    <property type="match status" value="1"/>
</dbReference>
<dbReference type="OrthoDB" id="9779903at2"/>
<dbReference type="EMBL" id="QRMS01000013">
    <property type="protein sequence ID" value="RHJ82670.1"/>
    <property type="molecule type" value="Genomic_DNA"/>
</dbReference>
<evidence type="ECO:0000256" key="3">
    <source>
        <dbReference type="ARBA" id="ARBA00023277"/>
    </source>
</evidence>
<dbReference type="GO" id="GO:0042132">
    <property type="term" value="F:fructose 1,6-bisphosphate 1-phosphatase activity"/>
    <property type="evidence" value="ECO:0007669"/>
    <property type="project" value="UniProtKB-UniRule"/>
</dbReference>
<comment type="similarity">
    <text evidence="4">Belongs to the FBPase class 3 family.</text>
</comment>
<name>A0A415DSF8_9FIRM</name>
<organism evidence="5 6">
    <name type="scientific">Emergencia timonensis</name>
    <dbReference type="NCBI Taxonomy" id="1776384"/>
    <lineage>
        <taxon>Bacteria</taxon>
        <taxon>Bacillati</taxon>
        <taxon>Bacillota</taxon>
        <taxon>Clostridia</taxon>
        <taxon>Peptostreptococcales</taxon>
        <taxon>Anaerovoracaceae</taxon>
        <taxon>Emergencia</taxon>
    </lineage>
</organism>
<keyword evidence="1 4" id="KW-0378">Hydrolase</keyword>